<dbReference type="GO" id="GO:0016020">
    <property type="term" value="C:membrane"/>
    <property type="evidence" value="ECO:0007669"/>
    <property type="project" value="InterPro"/>
</dbReference>
<keyword evidence="1" id="KW-0813">Transport</keyword>
<dbReference type="InterPro" id="IPR011527">
    <property type="entry name" value="ABC1_TM_dom"/>
</dbReference>
<dbReference type="SUPFAM" id="SSF90123">
    <property type="entry name" value="ABC transporter transmembrane region"/>
    <property type="match status" value="1"/>
</dbReference>
<reference evidence="9 10" key="1">
    <citation type="journal article" date="2014" name="Am. J. Bot.">
        <title>Genome assembly and annotation for red clover (Trifolium pratense; Fabaceae).</title>
        <authorList>
            <person name="Istvanek J."/>
            <person name="Jaros M."/>
            <person name="Krenek A."/>
            <person name="Repkova J."/>
        </authorList>
    </citation>
    <scope>NUCLEOTIDE SEQUENCE [LARGE SCALE GENOMIC DNA]</scope>
    <source>
        <strain evidence="10">cv. Tatra</strain>
        <tissue evidence="9">Young leaves</tissue>
    </source>
</reference>
<evidence type="ECO:0000313" key="10">
    <source>
        <dbReference type="Proteomes" id="UP000236291"/>
    </source>
</evidence>
<feature type="transmembrane region" description="Helical" evidence="7">
    <location>
        <begin position="47"/>
        <end position="70"/>
    </location>
</feature>
<evidence type="ECO:0000313" key="9">
    <source>
        <dbReference type="EMBL" id="PNX66355.1"/>
    </source>
</evidence>
<comment type="caution">
    <text evidence="9">The sequence shown here is derived from an EMBL/GenBank/DDBJ whole genome shotgun (WGS) entry which is preliminary data.</text>
</comment>
<evidence type="ECO:0000256" key="7">
    <source>
        <dbReference type="SAM" id="Phobius"/>
    </source>
</evidence>
<keyword evidence="2 7" id="KW-0812">Transmembrane</keyword>
<dbReference type="Proteomes" id="UP000236291">
    <property type="component" value="Unassembled WGS sequence"/>
</dbReference>
<dbReference type="AlphaFoldDB" id="A0A2K3KJ91"/>
<dbReference type="STRING" id="57577.A0A2K3KJ91"/>
<dbReference type="GO" id="GO:0140359">
    <property type="term" value="F:ABC-type transporter activity"/>
    <property type="evidence" value="ECO:0007669"/>
    <property type="project" value="InterPro"/>
</dbReference>
<reference evidence="9 10" key="2">
    <citation type="journal article" date="2017" name="Front. Plant Sci.">
        <title>Gene Classification and Mining of Molecular Markers Useful in Red Clover (Trifolium pratense) Breeding.</title>
        <authorList>
            <person name="Istvanek J."/>
            <person name="Dluhosova J."/>
            <person name="Dluhos P."/>
            <person name="Patkova L."/>
            <person name="Nedelnik J."/>
            <person name="Repkova J."/>
        </authorList>
    </citation>
    <scope>NUCLEOTIDE SEQUENCE [LARGE SCALE GENOMIC DNA]</scope>
    <source>
        <strain evidence="10">cv. Tatra</strain>
        <tissue evidence="9">Young leaves</tissue>
    </source>
</reference>
<keyword evidence="6 7" id="KW-0472">Membrane</keyword>
<dbReference type="InterPro" id="IPR050173">
    <property type="entry name" value="ABC_transporter_C-like"/>
</dbReference>
<dbReference type="Pfam" id="PF00664">
    <property type="entry name" value="ABC_membrane"/>
    <property type="match status" value="1"/>
</dbReference>
<dbReference type="EMBL" id="ASHM01098659">
    <property type="protein sequence ID" value="PNX66355.1"/>
    <property type="molecule type" value="Genomic_DNA"/>
</dbReference>
<proteinExistence type="predicted"/>
<evidence type="ECO:0000256" key="2">
    <source>
        <dbReference type="ARBA" id="ARBA00022692"/>
    </source>
</evidence>
<protein>
    <submittedName>
        <fullName evidence="9">ABC transporter C family member 8-like protein</fullName>
    </submittedName>
</protein>
<sequence length="82" mass="9233">MKMRSALMVAVYRKQLKLSSSARTRHSAGEIMNYIAVDAYRMGEFPWWFHTAWTSALQIVLSTVILFGVVGQTSSVNFGDSE</sequence>
<dbReference type="PROSITE" id="PS50929">
    <property type="entry name" value="ABC_TM1F"/>
    <property type="match status" value="1"/>
</dbReference>
<name>A0A2K3KJ91_TRIPR</name>
<gene>
    <name evidence="9" type="ORF">L195_g055038</name>
</gene>
<keyword evidence="3" id="KW-0547">Nucleotide-binding</keyword>
<evidence type="ECO:0000256" key="5">
    <source>
        <dbReference type="ARBA" id="ARBA00022989"/>
    </source>
</evidence>
<dbReference type="InterPro" id="IPR036640">
    <property type="entry name" value="ABC1_TM_sf"/>
</dbReference>
<feature type="domain" description="ABC transmembrane type-1" evidence="8">
    <location>
        <begin position="1"/>
        <end position="72"/>
    </location>
</feature>
<dbReference type="Gene3D" id="1.20.1560.10">
    <property type="entry name" value="ABC transporter type 1, transmembrane domain"/>
    <property type="match status" value="1"/>
</dbReference>
<evidence type="ECO:0000256" key="1">
    <source>
        <dbReference type="ARBA" id="ARBA00022448"/>
    </source>
</evidence>
<organism evidence="9 10">
    <name type="scientific">Trifolium pratense</name>
    <name type="common">Red clover</name>
    <dbReference type="NCBI Taxonomy" id="57577"/>
    <lineage>
        <taxon>Eukaryota</taxon>
        <taxon>Viridiplantae</taxon>
        <taxon>Streptophyta</taxon>
        <taxon>Embryophyta</taxon>
        <taxon>Tracheophyta</taxon>
        <taxon>Spermatophyta</taxon>
        <taxon>Magnoliopsida</taxon>
        <taxon>eudicotyledons</taxon>
        <taxon>Gunneridae</taxon>
        <taxon>Pentapetalae</taxon>
        <taxon>rosids</taxon>
        <taxon>fabids</taxon>
        <taxon>Fabales</taxon>
        <taxon>Fabaceae</taxon>
        <taxon>Papilionoideae</taxon>
        <taxon>50 kb inversion clade</taxon>
        <taxon>NPAAA clade</taxon>
        <taxon>Hologalegina</taxon>
        <taxon>IRL clade</taxon>
        <taxon>Trifolieae</taxon>
        <taxon>Trifolium</taxon>
    </lineage>
</organism>
<evidence type="ECO:0000256" key="4">
    <source>
        <dbReference type="ARBA" id="ARBA00022840"/>
    </source>
</evidence>
<accession>A0A2K3KJ91</accession>
<evidence type="ECO:0000256" key="3">
    <source>
        <dbReference type="ARBA" id="ARBA00022741"/>
    </source>
</evidence>
<keyword evidence="5 7" id="KW-1133">Transmembrane helix</keyword>
<keyword evidence="4" id="KW-0067">ATP-binding</keyword>
<dbReference type="PANTHER" id="PTHR24223">
    <property type="entry name" value="ATP-BINDING CASSETTE SUB-FAMILY C"/>
    <property type="match status" value="1"/>
</dbReference>
<dbReference type="GO" id="GO:0005524">
    <property type="term" value="F:ATP binding"/>
    <property type="evidence" value="ECO:0007669"/>
    <property type="project" value="UniProtKB-KW"/>
</dbReference>
<dbReference type="PANTHER" id="PTHR24223:SF108">
    <property type="entry name" value="ABC TRANSPORTER C FAMILY MEMBER 8"/>
    <property type="match status" value="1"/>
</dbReference>
<evidence type="ECO:0000259" key="8">
    <source>
        <dbReference type="PROSITE" id="PS50929"/>
    </source>
</evidence>
<evidence type="ECO:0000256" key="6">
    <source>
        <dbReference type="ARBA" id="ARBA00023136"/>
    </source>
</evidence>